<evidence type="ECO:0000313" key="2">
    <source>
        <dbReference type="EMBL" id="AWK14110.1"/>
    </source>
</evidence>
<dbReference type="Proteomes" id="UP000261875">
    <property type="component" value="Chromosome"/>
</dbReference>
<keyword evidence="3" id="KW-1185">Reference proteome</keyword>
<dbReference type="AlphaFoldDB" id="A0A2U8I4M8"/>
<evidence type="ECO:0000259" key="1">
    <source>
        <dbReference type="Pfam" id="PF20081"/>
    </source>
</evidence>
<accession>A0A2U8I4M8</accession>
<feature type="domain" description="DUF6475" evidence="1">
    <location>
        <begin position="99"/>
        <end position="186"/>
    </location>
</feature>
<organism evidence="2 3">
    <name type="scientific">Candidatus Fukatsuia symbiotica</name>
    <dbReference type="NCBI Taxonomy" id="1878942"/>
    <lineage>
        <taxon>Bacteria</taxon>
        <taxon>Pseudomonadati</taxon>
        <taxon>Pseudomonadota</taxon>
        <taxon>Gammaproteobacteria</taxon>
        <taxon>Enterobacterales</taxon>
        <taxon>Yersiniaceae</taxon>
        <taxon>Candidatus Fukatsuia</taxon>
    </lineage>
</organism>
<sequence length="197" mass="22062">MNEAEKPQFAQSMAAVGEIYGREISEIMVDIYWNALKNYEMTDVQKAFQGHTRDTDNGQFFPKPADLIRHIDGNKDGKALRAWSKAYQAIRRYGRRNSVVFDDALIHAVIEEMGGWIDFAGMSEEDAPFRAREFEKRYRSGLLTGVGNYLPVLIGMDDAHNILGGFQEKPAPFLMGDTARCQLVLSGVPALELKGVA</sequence>
<name>A0A2U8I4M8_9GAMM</name>
<reference evidence="2 3" key="1">
    <citation type="submission" date="2017-05" db="EMBL/GenBank/DDBJ databases">
        <title>Genome sequence of Candidatus Fukatsuia symbiotica and Candidatus Hamiltonella defensa from Acyrthosiphon pisum strain 5D.</title>
        <authorList>
            <person name="Patel V.A."/>
            <person name="Chevignon G."/>
            <person name="Russell J.A."/>
            <person name="Oliver K.M."/>
        </authorList>
    </citation>
    <scope>NUCLEOTIDE SEQUENCE [LARGE SCALE GENOMIC DNA]</scope>
    <source>
        <strain evidence="2 3">5D</strain>
    </source>
</reference>
<dbReference type="KEGG" id="fsm:CCS41_05875"/>
<evidence type="ECO:0000313" key="3">
    <source>
        <dbReference type="Proteomes" id="UP000261875"/>
    </source>
</evidence>
<dbReference type="OrthoDB" id="8561347at2"/>
<dbReference type="Pfam" id="PF20081">
    <property type="entry name" value="DUF6475"/>
    <property type="match status" value="1"/>
</dbReference>
<proteinExistence type="predicted"/>
<gene>
    <name evidence="2" type="ORF">CCS41_05875</name>
</gene>
<protein>
    <submittedName>
        <fullName evidence="2">Phosphohydrolase</fullName>
    </submittedName>
</protein>
<dbReference type="EMBL" id="CP021659">
    <property type="protein sequence ID" value="AWK14110.1"/>
    <property type="molecule type" value="Genomic_DNA"/>
</dbReference>
<dbReference type="RefSeq" id="WP_119797340.1">
    <property type="nucleotide sequence ID" value="NZ_CP021659.1"/>
</dbReference>
<keyword evidence="2" id="KW-0378">Hydrolase</keyword>
<dbReference type="GO" id="GO:0016787">
    <property type="term" value="F:hydrolase activity"/>
    <property type="evidence" value="ECO:0007669"/>
    <property type="project" value="UniProtKB-KW"/>
</dbReference>
<dbReference type="InterPro" id="IPR045521">
    <property type="entry name" value="DUF6475"/>
</dbReference>